<keyword evidence="3" id="KW-1185">Reference proteome</keyword>
<evidence type="ECO:0000313" key="3">
    <source>
        <dbReference type="Proteomes" id="UP000198688"/>
    </source>
</evidence>
<evidence type="ECO:0000313" key="2">
    <source>
        <dbReference type="EMBL" id="SDS73550.1"/>
    </source>
</evidence>
<protein>
    <submittedName>
        <fullName evidence="2">Uncharacterized protein</fullName>
    </submittedName>
</protein>
<evidence type="ECO:0000256" key="1">
    <source>
        <dbReference type="SAM" id="MobiDB-lite"/>
    </source>
</evidence>
<dbReference type="Proteomes" id="UP000198688">
    <property type="component" value="Chromosome I"/>
</dbReference>
<reference evidence="2 3" key="1">
    <citation type="submission" date="2016-10" db="EMBL/GenBank/DDBJ databases">
        <authorList>
            <person name="de Groot N.N."/>
        </authorList>
    </citation>
    <scope>NUCLEOTIDE SEQUENCE [LARGE SCALE GENOMIC DNA]</scope>
    <source>
        <strain evidence="2 3">DSM 43941</strain>
    </source>
</reference>
<feature type="compositionally biased region" description="Low complexity" evidence="1">
    <location>
        <begin position="1"/>
        <end position="22"/>
    </location>
</feature>
<dbReference type="EMBL" id="LT629758">
    <property type="protein sequence ID" value="SDS73550.1"/>
    <property type="molecule type" value="Genomic_DNA"/>
</dbReference>
<proteinExistence type="predicted"/>
<feature type="region of interest" description="Disordered" evidence="1">
    <location>
        <begin position="1"/>
        <end position="82"/>
    </location>
</feature>
<feature type="compositionally biased region" description="Gly residues" evidence="1">
    <location>
        <begin position="51"/>
        <end position="62"/>
    </location>
</feature>
<accession>A0A1H1UMK3</accession>
<sequence length="99" mass="9962">MPVKSASLASADSAVVTSSTDTRMPSKPSGQGVLVGHPGAMPRTAFPQGPGVSGREGVGLTGGHPMVIGPGEWSPGPITSGERGQTVRVQELMVPVSEE</sequence>
<gene>
    <name evidence="2" type="ORF">SAMN04489716_1483</name>
</gene>
<name>A0A1H1UMK3_9ACTN</name>
<dbReference type="AlphaFoldDB" id="A0A1H1UMK3"/>
<organism evidence="2 3">
    <name type="scientific">Actinoplanes derwentensis</name>
    <dbReference type="NCBI Taxonomy" id="113562"/>
    <lineage>
        <taxon>Bacteria</taxon>
        <taxon>Bacillati</taxon>
        <taxon>Actinomycetota</taxon>
        <taxon>Actinomycetes</taxon>
        <taxon>Micromonosporales</taxon>
        <taxon>Micromonosporaceae</taxon>
        <taxon>Actinoplanes</taxon>
    </lineage>
</organism>